<sequence>MTLIPEHMDLSMENPKQGPLPLYVGMYELDSTPLHFHDHVEFSLVIEGSGTETVNGKTHRLRPGVASFMLPNQMHCIRSDSGRRILKYCCTFDINILLNTAYASDWCEPLYQIGSRLPSSVELSPDEAKWLYDIFQKLMLESSPSLSPGRDSIICAMLLEGMLRFIRAASNLQTSEAHPATIASKQPIWRVLQYLHAHYRDSVSLEELSRHFNVSVSYISRLFKQHMGITFLDYLHQLRIESAANLLTSTQMSIIDIAAQSGFESVRTFTRVFQSVKGATPSDFRSTMLRNRDK</sequence>
<dbReference type="Pfam" id="PF12833">
    <property type="entry name" value="HTH_18"/>
    <property type="match status" value="1"/>
</dbReference>
<protein>
    <recommendedName>
        <fullName evidence="4">HTH araC/xylS-type domain-containing protein</fullName>
    </recommendedName>
</protein>
<dbReference type="SUPFAM" id="SSF51215">
    <property type="entry name" value="Regulatory protein AraC"/>
    <property type="match status" value="1"/>
</dbReference>
<evidence type="ECO:0000313" key="5">
    <source>
        <dbReference type="EMBL" id="RAV21856.1"/>
    </source>
</evidence>
<dbReference type="Gene3D" id="1.10.10.60">
    <property type="entry name" value="Homeodomain-like"/>
    <property type="match status" value="2"/>
</dbReference>
<dbReference type="PANTHER" id="PTHR43280:SF34">
    <property type="entry name" value="ARAC-FAMILY TRANSCRIPTIONAL REGULATOR"/>
    <property type="match status" value="1"/>
</dbReference>
<name>A0A329MR89_9BACL</name>
<accession>A0A329MR89</accession>
<gene>
    <name evidence="5" type="ORF">DQG23_07305</name>
</gene>
<dbReference type="SUPFAM" id="SSF46689">
    <property type="entry name" value="Homeodomain-like"/>
    <property type="match status" value="2"/>
</dbReference>
<dbReference type="OrthoDB" id="9799319at2"/>
<dbReference type="PANTHER" id="PTHR43280">
    <property type="entry name" value="ARAC-FAMILY TRANSCRIPTIONAL REGULATOR"/>
    <property type="match status" value="1"/>
</dbReference>
<evidence type="ECO:0000259" key="4">
    <source>
        <dbReference type="PROSITE" id="PS01124"/>
    </source>
</evidence>
<dbReference type="InterPro" id="IPR018062">
    <property type="entry name" value="HTH_AraC-typ_CS"/>
</dbReference>
<dbReference type="InterPro" id="IPR018060">
    <property type="entry name" value="HTH_AraC"/>
</dbReference>
<dbReference type="InterPro" id="IPR003313">
    <property type="entry name" value="AraC-bd"/>
</dbReference>
<dbReference type="Gene3D" id="2.60.120.10">
    <property type="entry name" value="Jelly Rolls"/>
    <property type="match status" value="1"/>
</dbReference>
<dbReference type="GO" id="GO:0043565">
    <property type="term" value="F:sequence-specific DNA binding"/>
    <property type="evidence" value="ECO:0007669"/>
    <property type="project" value="InterPro"/>
</dbReference>
<dbReference type="Pfam" id="PF02311">
    <property type="entry name" value="AraC_binding"/>
    <property type="match status" value="1"/>
</dbReference>
<feature type="domain" description="HTH araC/xylS-type" evidence="4">
    <location>
        <begin position="189"/>
        <end position="287"/>
    </location>
</feature>
<dbReference type="GO" id="GO:0003700">
    <property type="term" value="F:DNA-binding transcription factor activity"/>
    <property type="evidence" value="ECO:0007669"/>
    <property type="project" value="InterPro"/>
</dbReference>
<dbReference type="Proteomes" id="UP000250369">
    <property type="component" value="Unassembled WGS sequence"/>
</dbReference>
<dbReference type="InterPro" id="IPR020449">
    <property type="entry name" value="Tscrpt_reg_AraC-type_HTH"/>
</dbReference>
<keyword evidence="2" id="KW-0238">DNA-binding</keyword>
<dbReference type="EMBL" id="QMFB01000003">
    <property type="protein sequence ID" value="RAV21856.1"/>
    <property type="molecule type" value="Genomic_DNA"/>
</dbReference>
<dbReference type="PRINTS" id="PR00032">
    <property type="entry name" value="HTHARAC"/>
</dbReference>
<evidence type="ECO:0000256" key="1">
    <source>
        <dbReference type="ARBA" id="ARBA00023015"/>
    </source>
</evidence>
<evidence type="ECO:0000313" key="6">
    <source>
        <dbReference type="Proteomes" id="UP000250369"/>
    </source>
</evidence>
<comment type="caution">
    <text evidence="5">The sequence shown here is derived from an EMBL/GenBank/DDBJ whole genome shotgun (WGS) entry which is preliminary data.</text>
</comment>
<dbReference type="SMART" id="SM00342">
    <property type="entry name" value="HTH_ARAC"/>
    <property type="match status" value="1"/>
</dbReference>
<dbReference type="RefSeq" id="WP_113030166.1">
    <property type="nucleotide sequence ID" value="NZ_QMFB01000003.1"/>
</dbReference>
<proteinExistence type="predicted"/>
<dbReference type="PROSITE" id="PS01124">
    <property type="entry name" value="HTH_ARAC_FAMILY_2"/>
    <property type="match status" value="1"/>
</dbReference>
<keyword evidence="3" id="KW-0804">Transcription</keyword>
<dbReference type="InterPro" id="IPR014710">
    <property type="entry name" value="RmlC-like_jellyroll"/>
</dbReference>
<dbReference type="PROSITE" id="PS00041">
    <property type="entry name" value="HTH_ARAC_FAMILY_1"/>
    <property type="match status" value="1"/>
</dbReference>
<dbReference type="InterPro" id="IPR009057">
    <property type="entry name" value="Homeodomain-like_sf"/>
</dbReference>
<keyword evidence="6" id="KW-1185">Reference proteome</keyword>
<evidence type="ECO:0000256" key="2">
    <source>
        <dbReference type="ARBA" id="ARBA00023125"/>
    </source>
</evidence>
<evidence type="ECO:0000256" key="3">
    <source>
        <dbReference type="ARBA" id="ARBA00023163"/>
    </source>
</evidence>
<dbReference type="InterPro" id="IPR037923">
    <property type="entry name" value="HTH-like"/>
</dbReference>
<keyword evidence="1" id="KW-0805">Transcription regulation</keyword>
<reference evidence="5 6" key="1">
    <citation type="journal article" date="2009" name="Int. J. Syst. Evol. Microbiol.">
        <title>Paenibacillus contaminans sp. nov., isolated from a contaminated laboratory plate.</title>
        <authorList>
            <person name="Chou J.H."/>
            <person name="Lee J.H."/>
            <person name="Lin M.C."/>
            <person name="Chang P.S."/>
            <person name="Arun A.B."/>
            <person name="Young C.C."/>
            <person name="Chen W.M."/>
        </authorList>
    </citation>
    <scope>NUCLEOTIDE SEQUENCE [LARGE SCALE GENOMIC DNA]</scope>
    <source>
        <strain evidence="5 6">CKOBP-6</strain>
    </source>
</reference>
<organism evidence="5 6">
    <name type="scientific">Paenibacillus contaminans</name>
    <dbReference type="NCBI Taxonomy" id="450362"/>
    <lineage>
        <taxon>Bacteria</taxon>
        <taxon>Bacillati</taxon>
        <taxon>Bacillota</taxon>
        <taxon>Bacilli</taxon>
        <taxon>Bacillales</taxon>
        <taxon>Paenibacillaceae</taxon>
        <taxon>Paenibacillus</taxon>
    </lineage>
</organism>
<dbReference type="AlphaFoldDB" id="A0A329MR89"/>